<dbReference type="EMBL" id="UYWY01001126">
    <property type="protein sequence ID" value="VDM26239.1"/>
    <property type="molecule type" value="Genomic_DNA"/>
</dbReference>
<sequence>MAVSQHPCYGVPIDGSAAKLIYRIRSERLKDRVQINDRCLALAMLGILVMAIDSEITGQLLFGISKSHPVSLMLRALVAFSTILLVSQIVQYHVNEVKLELVDCGADDWRVVMSFDRIAQFVSEIILCSVCPLPGTGHLNWTFMESTRIHRHITSKEVPLDVVLSLLMLTRVYLIGRFMVLHSKQFQSNPGTSGWEHLFYTLSHRRNAQHVAVVVSAVEPQEIR</sequence>
<feature type="transmembrane region" description="Helical" evidence="1">
    <location>
        <begin position="35"/>
        <end position="52"/>
    </location>
</feature>
<evidence type="ECO:0000313" key="3">
    <source>
        <dbReference type="Proteomes" id="UP000050794"/>
    </source>
</evidence>
<dbReference type="InterPro" id="IPR015449">
    <property type="entry name" value="K_chnl_Ca-activ_SK"/>
</dbReference>
<keyword evidence="1" id="KW-0812">Transmembrane</keyword>
<dbReference type="Proteomes" id="UP000050794">
    <property type="component" value="Unassembled WGS sequence"/>
</dbReference>
<gene>
    <name evidence="2" type="ORF">TCNE_LOCUS1478</name>
</gene>
<dbReference type="GO" id="GO:0016286">
    <property type="term" value="F:small conductance calcium-activated potassium channel activity"/>
    <property type="evidence" value="ECO:0007669"/>
    <property type="project" value="InterPro"/>
</dbReference>
<evidence type="ECO:0000313" key="2">
    <source>
        <dbReference type="EMBL" id="VDM26239.1"/>
    </source>
</evidence>
<name>A0A183TZ08_TOXCA</name>
<feature type="transmembrane region" description="Helical" evidence="1">
    <location>
        <begin position="72"/>
        <end position="90"/>
    </location>
</feature>
<organism evidence="3 4">
    <name type="scientific">Toxocara canis</name>
    <name type="common">Canine roundworm</name>
    <dbReference type="NCBI Taxonomy" id="6265"/>
    <lineage>
        <taxon>Eukaryota</taxon>
        <taxon>Metazoa</taxon>
        <taxon>Ecdysozoa</taxon>
        <taxon>Nematoda</taxon>
        <taxon>Chromadorea</taxon>
        <taxon>Rhabditida</taxon>
        <taxon>Spirurina</taxon>
        <taxon>Ascaridomorpha</taxon>
        <taxon>Ascaridoidea</taxon>
        <taxon>Toxocaridae</taxon>
        <taxon>Toxocara</taxon>
    </lineage>
</organism>
<dbReference type="PANTHER" id="PTHR10153">
    <property type="entry name" value="SMALL CONDUCTANCE CALCIUM-ACTIVATED POTASSIUM CHANNEL"/>
    <property type="match status" value="1"/>
</dbReference>
<dbReference type="Pfam" id="PF03530">
    <property type="entry name" value="SK_channel"/>
    <property type="match status" value="1"/>
</dbReference>
<keyword evidence="1" id="KW-1133">Transmembrane helix</keyword>
<dbReference type="GO" id="GO:0016020">
    <property type="term" value="C:membrane"/>
    <property type="evidence" value="ECO:0007669"/>
    <property type="project" value="InterPro"/>
</dbReference>
<reference evidence="2 3" key="2">
    <citation type="submission" date="2018-11" db="EMBL/GenBank/DDBJ databases">
        <authorList>
            <consortium name="Pathogen Informatics"/>
        </authorList>
    </citation>
    <scope>NUCLEOTIDE SEQUENCE [LARGE SCALE GENOMIC DNA]</scope>
</reference>
<keyword evidence="3" id="KW-1185">Reference proteome</keyword>
<keyword evidence="1" id="KW-0472">Membrane</keyword>
<proteinExistence type="predicted"/>
<dbReference type="AlphaFoldDB" id="A0A183TZ08"/>
<protein>
    <submittedName>
        <fullName evidence="4">Ion_trans domain-containing protein</fullName>
    </submittedName>
</protein>
<dbReference type="WBParaSite" id="TCNE_0000147701-mRNA-1">
    <property type="protein sequence ID" value="TCNE_0000147701-mRNA-1"/>
    <property type="gene ID" value="TCNE_0000147701"/>
</dbReference>
<evidence type="ECO:0000313" key="4">
    <source>
        <dbReference type="WBParaSite" id="TCNE_0000147701-mRNA-1"/>
    </source>
</evidence>
<accession>A0A183TZ08</accession>
<evidence type="ECO:0000256" key="1">
    <source>
        <dbReference type="SAM" id="Phobius"/>
    </source>
</evidence>
<reference evidence="4" key="1">
    <citation type="submission" date="2016-06" db="UniProtKB">
        <authorList>
            <consortium name="WormBaseParasite"/>
        </authorList>
    </citation>
    <scope>IDENTIFICATION</scope>
</reference>